<proteinExistence type="predicted"/>
<name>A0ABN0PFD1_STASI</name>
<comment type="caution">
    <text evidence="1">The sequence shown here is derived from an EMBL/GenBank/DDBJ whole genome shotgun (WGS) entry which is preliminary data.</text>
</comment>
<gene>
    <name evidence="1" type="ORF">SSIM_02385</name>
</gene>
<dbReference type="GeneID" id="77330884"/>
<evidence type="ECO:0000313" key="1">
    <source>
        <dbReference type="EMBL" id="ERS94320.1"/>
    </source>
</evidence>
<organism evidence="1 2">
    <name type="scientific">Staphylococcus simulans UMC-CNS-990</name>
    <dbReference type="NCBI Taxonomy" id="1405498"/>
    <lineage>
        <taxon>Bacteria</taxon>
        <taxon>Bacillati</taxon>
        <taxon>Bacillota</taxon>
        <taxon>Bacilli</taxon>
        <taxon>Bacillales</taxon>
        <taxon>Staphylococcaceae</taxon>
        <taxon>Staphylococcus</taxon>
    </lineage>
</organism>
<dbReference type="EMBL" id="AXDY01000002">
    <property type="protein sequence ID" value="ERS94320.1"/>
    <property type="molecule type" value="Genomic_DNA"/>
</dbReference>
<dbReference type="RefSeq" id="WP_002479650.1">
    <property type="nucleotide sequence ID" value="NZ_AXDY01000002.1"/>
</dbReference>
<protein>
    <submittedName>
        <fullName evidence="1">Uncharacterized protein</fullName>
    </submittedName>
</protein>
<sequence>MTKQTIETDIYAQLIHLITLSDTYHHYITLNQQKPAEQTANDITTYLQAYYHKAQSLVETHPSFITQRYCDLLAKLILQPLVILNTGNTNVMIKTWQKPIHHLLFLLTSHSIID</sequence>
<evidence type="ECO:0000313" key="2">
    <source>
        <dbReference type="Proteomes" id="UP000017131"/>
    </source>
</evidence>
<accession>A0ABN0PFD1</accession>
<reference evidence="1 2" key="1">
    <citation type="journal article" date="2013" name="Genome Announc.">
        <title>Draft Genome Sequence of Staphylococcus simulans UMC-CNS-990, Isolated from a Case of Chronic Bovine Mastitis.</title>
        <authorList>
            <person name="Calcutt M.J."/>
            <person name="Foecking M.F."/>
            <person name="Hsieh H.Y."/>
            <person name="Perry J."/>
            <person name="Stewart G.C."/>
            <person name="Middleton J.R."/>
        </authorList>
    </citation>
    <scope>NUCLEOTIDE SEQUENCE [LARGE SCALE GENOMIC DNA]</scope>
    <source>
        <strain evidence="1 2">UMC-CNS-990</strain>
    </source>
</reference>
<dbReference type="Proteomes" id="UP000017131">
    <property type="component" value="Unassembled WGS sequence"/>
</dbReference>
<keyword evidence="2" id="KW-1185">Reference proteome</keyword>